<accession>A0A5J9VSR1</accession>
<sequence length="117" mass="13422">MKKQLLSSHKSDIQKHNLVTWHDIEDWKAICKMLEALPPSYTGTSQLRYLASAATQICCYVLLEMSCILQQCQSDIFHCLYSRIIQVNALELLEAGYWGGLLHIAKICSLFRVCKQM</sequence>
<proteinExistence type="predicted"/>
<organism evidence="1 2">
    <name type="scientific">Eragrostis curvula</name>
    <name type="common">weeping love grass</name>
    <dbReference type="NCBI Taxonomy" id="38414"/>
    <lineage>
        <taxon>Eukaryota</taxon>
        <taxon>Viridiplantae</taxon>
        <taxon>Streptophyta</taxon>
        <taxon>Embryophyta</taxon>
        <taxon>Tracheophyta</taxon>
        <taxon>Spermatophyta</taxon>
        <taxon>Magnoliopsida</taxon>
        <taxon>Liliopsida</taxon>
        <taxon>Poales</taxon>
        <taxon>Poaceae</taxon>
        <taxon>PACMAD clade</taxon>
        <taxon>Chloridoideae</taxon>
        <taxon>Eragrostideae</taxon>
        <taxon>Eragrostidinae</taxon>
        <taxon>Eragrostis</taxon>
    </lineage>
</organism>
<dbReference type="EMBL" id="RWGY01000007">
    <property type="protein sequence ID" value="TVU38555.1"/>
    <property type="molecule type" value="Genomic_DNA"/>
</dbReference>
<dbReference type="Proteomes" id="UP000324897">
    <property type="component" value="Chromosome 4"/>
</dbReference>
<evidence type="ECO:0000313" key="1">
    <source>
        <dbReference type="EMBL" id="TVU38555.1"/>
    </source>
</evidence>
<dbReference type="Gramene" id="TVU38555">
    <property type="protein sequence ID" value="TVU38555"/>
    <property type="gene ID" value="EJB05_11933"/>
</dbReference>
<evidence type="ECO:0000313" key="2">
    <source>
        <dbReference type="Proteomes" id="UP000324897"/>
    </source>
</evidence>
<reference evidence="1 2" key="1">
    <citation type="journal article" date="2019" name="Sci. Rep.">
        <title>A high-quality genome of Eragrostis curvula grass provides insights into Poaceae evolution and supports new strategies to enhance forage quality.</title>
        <authorList>
            <person name="Carballo J."/>
            <person name="Santos B.A.C.M."/>
            <person name="Zappacosta D."/>
            <person name="Garbus I."/>
            <person name="Selva J.P."/>
            <person name="Gallo C.A."/>
            <person name="Diaz A."/>
            <person name="Albertini E."/>
            <person name="Caccamo M."/>
            <person name="Echenique V."/>
        </authorList>
    </citation>
    <scope>NUCLEOTIDE SEQUENCE [LARGE SCALE GENOMIC DNA]</scope>
    <source>
        <strain evidence="2">cv. Victoria</strain>
        <tissue evidence="1">Leaf</tissue>
    </source>
</reference>
<keyword evidence="2" id="KW-1185">Reference proteome</keyword>
<feature type="non-terminal residue" evidence="1">
    <location>
        <position position="1"/>
    </location>
</feature>
<protein>
    <submittedName>
        <fullName evidence="1">Uncharacterized protein</fullName>
    </submittedName>
</protein>
<name>A0A5J9VSR1_9POAL</name>
<comment type="caution">
    <text evidence="1">The sequence shown here is derived from an EMBL/GenBank/DDBJ whole genome shotgun (WGS) entry which is preliminary data.</text>
</comment>
<gene>
    <name evidence="1" type="ORF">EJB05_11933</name>
</gene>
<dbReference type="AlphaFoldDB" id="A0A5J9VSR1"/>